<dbReference type="AlphaFoldDB" id="A0AA96F277"/>
<feature type="transmembrane region" description="Helical" evidence="1">
    <location>
        <begin position="109"/>
        <end position="136"/>
    </location>
</feature>
<feature type="transmembrane region" description="Helical" evidence="1">
    <location>
        <begin position="70"/>
        <end position="88"/>
    </location>
</feature>
<evidence type="ECO:0000313" key="4">
    <source>
        <dbReference type="Proteomes" id="UP001304515"/>
    </source>
</evidence>
<keyword evidence="1" id="KW-0812">Transmembrane</keyword>
<gene>
    <name evidence="3" type="ORF">RN605_13185</name>
    <name evidence="2" type="ORF">RN608_06015</name>
</gene>
<dbReference type="EMBL" id="CP134878">
    <property type="protein sequence ID" value="WNM20233.1"/>
    <property type="molecule type" value="Genomic_DNA"/>
</dbReference>
<organism evidence="3 4">
    <name type="scientific">Flavobacterium capsici</name>
    <dbReference type="NCBI Taxonomy" id="3075618"/>
    <lineage>
        <taxon>Bacteria</taxon>
        <taxon>Pseudomonadati</taxon>
        <taxon>Bacteroidota</taxon>
        <taxon>Flavobacteriia</taxon>
        <taxon>Flavobacteriales</taxon>
        <taxon>Flavobacteriaceae</taxon>
        <taxon>Flavobacterium</taxon>
    </lineage>
</organism>
<keyword evidence="1" id="KW-0472">Membrane</keyword>
<dbReference type="Proteomes" id="UP001304515">
    <property type="component" value="Chromosome"/>
</dbReference>
<feature type="transmembrane region" description="Helical" evidence="1">
    <location>
        <begin position="193"/>
        <end position="217"/>
    </location>
</feature>
<name>A0AA96F277_9FLAO</name>
<dbReference type="RefSeq" id="WP_313325512.1">
    <property type="nucleotide sequence ID" value="NZ_CP134878.1"/>
</dbReference>
<protein>
    <submittedName>
        <fullName evidence="3">Uncharacterized protein</fullName>
    </submittedName>
</protein>
<sequence>MTQKKFSSVLFLYHLVFILLAYQYANKFGSDANLYWLNSSYTTDKSWLDFAHYGTDTILFFNYPLVKLGLPFWFGFLVYGTIGFLGILKWIEWAEIVTENRLRYGKINAVWCVALLPNLHFWTASLGKEALIFWGLANVFYGIATKKFFTLATIMGMLLAVIIRPHVAFMLLVAVGMVFIFDKRIAFKRRAKYGFLLLIGTLGLVYMMLQLSGIKIWNWSRINYFNEYSILSFKNSGSYVPMLDYNYGYKLFSFNFRPLFFDTATILGYGASLENALFLLTVIGTLYYVIKQYNKIQWPQWSKIALAFSIITSMIYIERYANLGIFMRTKMMYQPFLWIAVLFIISQAIEISKQKTNAET</sequence>
<evidence type="ECO:0000313" key="2">
    <source>
        <dbReference type="EMBL" id="WNM20233.1"/>
    </source>
</evidence>
<proteinExistence type="predicted"/>
<evidence type="ECO:0000313" key="3">
    <source>
        <dbReference type="EMBL" id="WNM21623.1"/>
    </source>
</evidence>
<dbReference type="KEGG" id="fcj:RN605_13185"/>
<keyword evidence="4" id="KW-1185">Reference proteome</keyword>
<accession>A0AA96J484</accession>
<feature type="transmembrane region" description="Helical" evidence="1">
    <location>
        <begin position="301"/>
        <end position="319"/>
    </location>
</feature>
<feature type="transmembrane region" description="Helical" evidence="1">
    <location>
        <begin position="266"/>
        <end position="289"/>
    </location>
</feature>
<accession>A0AA96F277</accession>
<evidence type="ECO:0000256" key="1">
    <source>
        <dbReference type="SAM" id="Phobius"/>
    </source>
</evidence>
<dbReference type="EMBL" id="CP134890">
    <property type="protein sequence ID" value="WNM21623.1"/>
    <property type="molecule type" value="Genomic_DNA"/>
</dbReference>
<feature type="transmembrane region" description="Helical" evidence="1">
    <location>
        <begin position="148"/>
        <end position="181"/>
    </location>
</feature>
<keyword evidence="1" id="KW-1133">Transmembrane helix</keyword>
<reference evidence="3 4" key="1">
    <citation type="submission" date="2023-09" db="EMBL/GenBank/DDBJ databases">
        <title>Flavobacterium sp. a novel bacteria isolate from Pepper rhizosphere.</title>
        <authorList>
            <person name="Peng Y."/>
            <person name="Lee J."/>
        </authorList>
    </citation>
    <scope>NUCLEOTIDE SEQUENCE [LARGE SCALE GENOMIC DNA]</scope>
    <source>
        <strain evidence="2">PMR2A8</strain>
        <strain evidence="3 4">PMTSA4</strain>
    </source>
</reference>